<evidence type="ECO:0000256" key="1">
    <source>
        <dbReference type="ARBA" id="ARBA00004141"/>
    </source>
</evidence>
<dbReference type="InterPro" id="IPR013525">
    <property type="entry name" value="ABC2_TM"/>
</dbReference>
<dbReference type="HOGENOM" id="CLU_039483_2_1_11"/>
<keyword evidence="4 6" id="KW-0472">Membrane</keyword>
<feature type="transmembrane region" description="Helical" evidence="6">
    <location>
        <begin position="182"/>
        <end position="200"/>
    </location>
</feature>
<dbReference type="eggNOG" id="COG0842">
    <property type="taxonomic scope" value="Bacteria"/>
</dbReference>
<dbReference type="InterPro" id="IPR005943">
    <property type="entry name" value="Daunbcin-R_C"/>
</dbReference>
<keyword evidence="5" id="KW-0046">Antibiotic resistance</keyword>
<evidence type="ECO:0000256" key="4">
    <source>
        <dbReference type="ARBA" id="ARBA00023136"/>
    </source>
</evidence>
<dbReference type="NCBIfam" id="TIGR01248">
    <property type="entry name" value="drrC"/>
    <property type="match status" value="1"/>
</dbReference>
<sequence>MTPLHQATRPSAMQGSLLTQSWVQAAQLLTRWRRDQGVLMGSLMLPIFLLVVYEVVLGAQVRRVTGVDSVYGLVPLCTILSAVFGALGGAVGIQMERDWHLLSRMWVMPIHRASALIGRLTAEAVRASVGTVLITAIGVGLGLRFAHGWATALLFILIPSVAALGYTAVVLAVAIRSNGRTIMTWLVAATVSLAFLNPGTTPINQFPEWLRPLVHLQPMSAPIEAMGALARGGPLLWPMTLTLLWTGTLLVVFVPMAVRGYRHAAESGT</sequence>
<dbReference type="PIRSF" id="PIRSF006648">
    <property type="entry name" value="DrrB"/>
    <property type="match status" value="1"/>
</dbReference>
<reference evidence="8" key="1">
    <citation type="journal article" date="2014" name="Genome Announc.">
        <title>Draft Genome Sequence of Mycobacterium triplex DSM 44626.</title>
        <authorList>
            <person name="Sassi M."/>
            <person name="Croce O."/>
            <person name="Robert C."/>
            <person name="Raoult D."/>
            <person name="Drancourt M."/>
        </authorList>
    </citation>
    <scope>NUCLEOTIDE SEQUENCE [LARGE SCALE GENOMIC DNA]</scope>
    <source>
        <strain evidence="8">DSM 44626</strain>
    </source>
</reference>
<gene>
    <name evidence="8" type="primary">drrC_2</name>
    <name evidence="8" type="ORF">BN973_02740</name>
</gene>
<feature type="domain" description="ABC transmembrane type-2" evidence="7">
    <location>
        <begin position="37"/>
        <end position="264"/>
    </location>
</feature>
<comment type="subcellular location">
    <subcellularLocation>
        <location evidence="6">Cell membrane</location>
        <topology evidence="6">Multi-pass membrane protein</topology>
    </subcellularLocation>
    <subcellularLocation>
        <location evidence="1">Membrane</location>
        <topology evidence="1">Multi-pass membrane protein</topology>
    </subcellularLocation>
</comment>
<evidence type="ECO:0000256" key="5">
    <source>
        <dbReference type="ARBA" id="ARBA00023251"/>
    </source>
</evidence>
<name>A0A024JXL2_9MYCO</name>
<dbReference type="PANTHER" id="PTHR43027:SF1">
    <property type="entry name" value="DOXORUBICIN RESISTANCE ABC TRANSPORTER PERMEASE PROTEIN DRRC-RELATED"/>
    <property type="match status" value="1"/>
</dbReference>
<dbReference type="GO" id="GO:0043190">
    <property type="term" value="C:ATP-binding cassette (ABC) transporter complex"/>
    <property type="evidence" value="ECO:0007669"/>
    <property type="project" value="InterPro"/>
</dbReference>
<keyword evidence="6" id="KW-0813">Transport</keyword>
<feature type="transmembrane region" description="Helical" evidence="6">
    <location>
        <begin position="38"/>
        <end position="61"/>
    </location>
</feature>
<protein>
    <recommendedName>
        <fullName evidence="6">Transport permease protein</fullName>
    </recommendedName>
</protein>
<dbReference type="EMBL" id="HG964446">
    <property type="protein sequence ID" value="CDO88376.1"/>
    <property type="molecule type" value="Genomic_DNA"/>
</dbReference>
<dbReference type="GO" id="GO:0046677">
    <property type="term" value="P:response to antibiotic"/>
    <property type="evidence" value="ECO:0007669"/>
    <property type="project" value="UniProtKB-KW"/>
</dbReference>
<evidence type="ECO:0000313" key="8">
    <source>
        <dbReference type="EMBL" id="CDO88376.1"/>
    </source>
</evidence>
<dbReference type="InterPro" id="IPR052902">
    <property type="entry name" value="ABC-2_transporter"/>
</dbReference>
<dbReference type="PROSITE" id="PS51012">
    <property type="entry name" value="ABC_TM2"/>
    <property type="match status" value="1"/>
</dbReference>
<feature type="transmembrane region" description="Helical" evidence="6">
    <location>
        <begin position="116"/>
        <end position="143"/>
    </location>
</feature>
<keyword evidence="6" id="KW-1003">Cell membrane</keyword>
<evidence type="ECO:0000256" key="3">
    <source>
        <dbReference type="ARBA" id="ARBA00022989"/>
    </source>
</evidence>
<dbReference type="Pfam" id="PF01061">
    <property type="entry name" value="ABC2_membrane"/>
    <property type="match status" value="1"/>
</dbReference>
<evidence type="ECO:0000256" key="6">
    <source>
        <dbReference type="RuleBase" id="RU361157"/>
    </source>
</evidence>
<feature type="transmembrane region" description="Helical" evidence="6">
    <location>
        <begin position="149"/>
        <end position="175"/>
    </location>
</feature>
<dbReference type="InterPro" id="IPR047817">
    <property type="entry name" value="ABC2_TM_bact-type"/>
</dbReference>
<evidence type="ECO:0000259" key="7">
    <source>
        <dbReference type="PROSITE" id="PS51012"/>
    </source>
</evidence>
<dbReference type="InterPro" id="IPR000412">
    <property type="entry name" value="ABC_2_transport"/>
</dbReference>
<evidence type="ECO:0000256" key="2">
    <source>
        <dbReference type="ARBA" id="ARBA00022692"/>
    </source>
</evidence>
<keyword evidence="3 6" id="KW-1133">Transmembrane helix</keyword>
<dbReference type="AlphaFoldDB" id="A0A024JXL2"/>
<comment type="similarity">
    <text evidence="6">Belongs to the ABC-2 integral membrane protein family.</text>
</comment>
<dbReference type="STRING" id="47839.BN973_02740"/>
<feature type="transmembrane region" description="Helical" evidence="6">
    <location>
        <begin position="73"/>
        <end position="95"/>
    </location>
</feature>
<dbReference type="Proteomes" id="UP000028880">
    <property type="component" value="Unassembled WGS sequence"/>
</dbReference>
<reference evidence="8" key="2">
    <citation type="submission" date="2014-04" db="EMBL/GenBank/DDBJ databases">
        <authorList>
            <person name="Xu Y.W."/>
            <person name="Yang Q."/>
        </authorList>
    </citation>
    <scope>NUCLEOTIDE SEQUENCE</scope>
    <source>
        <strain evidence="8">DSM 44626</strain>
    </source>
</reference>
<keyword evidence="2 6" id="KW-0812">Transmembrane</keyword>
<feature type="transmembrane region" description="Helical" evidence="6">
    <location>
        <begin position="235"/>
        <end position="258"/>
    </location>
</feature>
<dbReference type="PANTHER" id="PTHR43027">
    <property type="entry name" value="DOXORUBICIN RESISTANCE ABC TRANSPORTER PERMEASE PROTEIN DRRC-RELATED"/>
    <property type="match status" value="1"/>
</dbReference>
<proteinExistence type="inferred from homology"/>
<organism evidence="8">
    <name type="scientific">Mycobacterium triplex</name>
    <dbReference type="NCBI Taxonomy" id="47839"/>
    <lineage>
        <taxon>Bacteria</taxon>
        <taxon>Bacillati</taxon>
        <taxon>Actinomycetota</taxon>
        <taxon>Actinomycetes</taxon>
        <taxon>Mycobacteriales</taxon>
        <taxon>Mycobacteriaceae</taxon>
        <taxon>Mycobacterium</taxon>
        <taxon>Mycobacterium simiae complex</taxon>
    </lineage>
</organism>
<accession>A0A024JXL2</accession>
<dbReference type="GO" id="GO:0140359">
    <property type="term" value="F:ABC-type transporter activity"/>
    <property type="evidence" value="ECO:0007669"/>
    <property type="project" value="InterPro"/>
</dbReference>